<dbReference type="EMBL" id="KB445571">
    <property type="protein sequence ID" value="EMD95280.1"/>
    <property type="molecule type" value="Genomic_DNA"/>
</dbReference>
<dbReference type="SUPFAM" id="SSF51735">
    <property type="entry name" value="NAD(P)-binding Rossmann-fold domains"/>
    <property type="match status" value="1"/>
</dbReference>
<organism evidence="3 4">
    <name type="scientific">Cochliobolus heterostrophus (strain C5 / ATCC 48332 / race O)</name>
    <name type="common">Southern corn leaf blight fungus</name>
    <name type="synonym">Bipolaris maydis</name>
    <dbReference type="NCBI Taxonomy" id="701091"/>
    <lineage>
        <taxon>Eukaryota</taxon>
        <taxon>Fungi</taxon>
        <taxon>Dikarya</taxon>
        <taxon>Ascomycota</taxon>
        <taxon>Pezizomycotina</taxon>
        <taxon>Dothideomycetes</taxon>
        <taxon>Pleosporomycetidae</taxon>
        <taxon>Pleosporales</taxon>
        <taxon>Pleosporineae</taxon>
        <taxon>Pleosporaceae</taxon>
        <taxon>Bipolaris</taxon>
    </lineage>
</organism>
<dbReference type="PROSITE" id="PS00061">
    <property type="entry name" value="ADH_SHORT"/>
    <property type="match status" value="1"/>
</dbReference>
<dbReference type="InterPro" id="IPR002347">
    <property type="entry name" value="SDR_fam"/>
</dbReference>
<dbReference type="eggNOG" id="KOG0725">
    <property type="taxonomic scope" value="Eukaryota"/>
</dbReference>
<dbReference type="GO" id="GO:0030497">
    <property type="term" value="P:fatty acid elongation"/>
    <property type="evidence" value="ECO:0007669"/>
    <property type="project" value="TreeGrafter"/>
</dbReference>
<proteinExistence type="inferred from homology"/>
<reference evidence="3 4" key="1">
    <citation type="journal article" date="2012" name="PLoS Pathog.">
        <title>Diverse lifestyles and strategies of plant pathogenesis encoded in the genomes of eighteen Dothideomycetes fungi.</title>
        <authorList>
            <person name="Ohm R.A."/>
            <person name="Feau N."/>
            <person name="Henrissat B."/>
            <person name="Schoch C.L."/>
            <person name="Horwitz B.A."/>
            <person name="Barry K.W."/>
            <person name="Condon B.J."/>
            <person name="Copeland A.C."/>
            <person name="Dhillon B."/>
            <person name="Glaser F."/>
            <person name="Hesse C.N."/>
            <person name="Kosti I."/>
            <person name="LaButti K."/>
            <person name="Lindquist E.A."/>
            <person name="Lucas S."/>
            <person name="Salamov A.A."/>
            <person name="Bradshaw R.E."/>
            <person name="Ciuffetti L."/>
            <person name="Hamelin R.C."/>
            <person name="Kema G.H.J."/>
            <person name="Lawrence C."/>
            <person name="Scott J.A."/>
            <person name="Spatafora J.W."/>
            <person name="Turgeon B.G."/>
            <person name="de Wit P.J.G.M."/>
            <person name="Zhong S."/>
            <person name="Goodwin S.B."/>
            <person name="Grigoriev I.V."/>
        </authorList>
    </citation>
    <scope>NUCLEOTIDE SEQUENCE [LARGE SCALE GENOMIC DNA]</scope>
    <source>
        <strain evidence="4">C5 / ATCC 48332 / race O</strain>
    </source>
</reference>
<dbReference type="STRING" id="701091.M2TCL6"/>
<dbReference type="Proteomes" id="UP000016936">
    <property type="component" value="Unassembled WGS sequence"/>
</dbReference>
<evidence type="ECO:0000313" key="3">
    <source>
        <dbReference type="EMBL" id="EMD95280.1"/>
    </source>
</evidence>
<evidence type="ECO:0000313" key="4">
    <source>
        <dbReference type="Proteomes" id="UP000016936"/>
    </source>
</evidence>
<gene>
    <name evidence="3" type="ORF">COCHEDRAFT_1020020</name>
</gene>
<reference evidence="4" key="2">
    <citation type="journal article" date="2013" name="PLoS Genet.">
        <title>Comparative genome structure, secondary metabolite, and effector coding capacity across Cochliobolus pathogens.</title>
        <authorList>
            <person name="Condon B.J."/>
            <person name="Leng Y."/>
            <person name="Wu D."/>
            <person name="Bushley K.E."/>
            <person name="Ohm R.A."/>
            <person name="Otillar R."/>
            <person name="Martin J."/>
            <person name="Schackwitz W."/>
            <person name="Grimwood J."/>
            <person name="MohdZainudin N."/>
            <person name="Xue C."/>
            <person name="Wang R."/>
            <person name="Manning V.A."/>
            <person name="Dhillon B."/>
            <person name="Tu Z.J."/>
            <person name="Steffenson B.J."/>
            <person name="Salamov A."/>
            <person name="Sun H."/>
            <person name="Lowry S."/>
            <person name="LaButti K."/>
            <person name="Han J."/>
            <person name="Copeland A."/>
            <person name="Lindquist E."/>
            <person name="Barry K."/>
            <person name="Schmutz J."/>
            <person name="Baker S.E."/>
            <person name="Ciuffetti L.M."/>
            <person name="Grigoriev I.V."/>
            <person name="Zhong S."/>
            <person name="Turgeon B.G."/>
        </authorList>
    </citation>
    <scope>NUCLEOTIDE SEQUENCE [LARGE SCALE GENOMIC DNA]</scope>
    <source>
        <strain evidence="4">C5 / ATCC 48332 / race O</strain>
    </source>
</reference>
<dbReference type="PANTHER" id="PTHR42760:SF135">
    <property type="entry name" value="BLL7886 PROTEIN"/>
    <property type="match status" value="1"/>
</dbReference>
<evidence type="ECO:0000256" key="1">
    <source>
        <dbReference type="ARBA" id="ARBA00006484"/>
    </source>
</evidence>
<dbReference type="GO" id="GO:0016616">
    <property type="term" value="F:oxidoreductase activity, acting on the CH-OH group of donors, NAD or NADP as acceptor"/>
    <property type="evidence" value="ECO:0007669"/>
    <property type="project" value="TreeGrafter"/>
</dbReference>
<keyword evidence="2" id="KW-0521">NADP</keyword>
<dbReference type="AlphaFoldDB" id="M2TCL6"/>
<dbReference type="HOGENOM" id="CLU_010194_1_1_1"/>
<dbReference type="Pfam" id="PF13561">
    <property type="entry name" value="adh_short_C2"/>
    <property type="match status" value="1"/>
</dbReference>
<accession>M2TCL6</accession>
<dbReference type="PRINTS" id="PR00081">
    <property type="entry name" value="GDHRDH"/>
</dbReference>
<name>M2TCL6_COCH5</name>
<dbReference type="CDD" id="cd05233">
    <property type="entry name" value="SDR_c"/>
    <property type="match status" value="1"/>
</dbReference>
<comment type="similarity">
    <text evidence="1">Belongs to the short-chain dehydrogenases/reductases (SDR) family.</text>
</comment>
<dbReference type="PRINTS" id="PR00080">
    <property type="entry name" value="SDRFAMILY"/>
</dbReference>
<dbReference type="InterPro" id="IPR020904">
    <property type="entry name" value="Sc_DH/Rdtase_CS"/>
</dbReference>
<dbReference type="FunFam" id="3.40.50.720:FF:000084">
    <property type="entry name" value="Short-chain dehydrogenase reductase"/>
    <property type="match status" value="1"/>
</dbReference>
<dbReference type="Gene3D" id="3.40.50.720">
    <property type="entry name" value="NAD(P)-binding Rossmann-like Domain"/>
    <property type="match status" value="1"/>
</dbReference>
<keyword evidence="4" id="KW-1185">Reference proteome</keyword>
<protein>
    <submittedName>
        <fullName evidence="3">Uncharacterized protein</fullName>
    </submittedName>
</protein>
<dbReference type="PANTHER" id="PTHR42760">
    <property type="entry name" value="SHORT-CHAIN DEHYDROGENASES/REDUCTASES FAMILY MEMBER"/>
    <property type="match status" value="1"/>
</dbReference>
<dbReference type="InterPro" id="IPR036291">
    <property type="entry name" value="NAD(P)-bd_dom_sf"/>
</dbReference>
<evidence type="ECO:0000256" key="2">
    <source>
        <dbReference type="ARBA" id="ARBA00022857"/>
    </source>
</evidence>
<sequence>MPQVLAGKRAIITGAAGGMGLEHARHLARLGADIAIFDIDLEVAKKWNDKLNGQTVVDDICALGVDCIAIQVDVTNTAATQAAVDQVVAQWPDIDILVNNAGGAVAPFERSSPTSITDEDTHRVVNLNLMSTVNCCRAVAPYLRCPGASIINIATINAEMEVSGGKQALYGASKAAVIRYTRSLAVELGPKGIRANSLSPGYVETPRIVAQAAARPGLSGNDLLGKIPLRRSGRSEDVSRVVEFLAGPLSDYVTGNNIRVSGGMELV</sequence>